<evidence type="ECO:0000256" key="2">
    <source>
        <dbReference type="ARBA" id="ARBA00022741"/>
    </source>
</evidence>
<dbReference type="Gene3D" id="2.40.10.220">
    <property type="entry name" value="predicted glycosyltransferase like domains"/>
    <property type="match status" value="1"/>
</dbReference>
<dbReference type="Pfam" id="PF12945">
    <property type="entry name" value="PilZNR"/>
    <property type="match status" value="1"/>
</dbReference>
<organism evidence="6 7">
    <name type="scientific">Marinibactrum halimedae</name>
    <dbReference type="NCBI Taxonomy" id="1444977"/>
    <lineage>
        <taxon>Bacteria</taxon>
        <taxon>Pseudomonadati</taxon>
        <taxon>Pseudomonadota</taxon>
        <taxon>Gammaproteobacteria</taxon>
        <taxon>Cellvibrionales</taxon>
        <taxon>Cellvibrionaceae</taxon>
        <taxon>Marinibactrum</taxon>
    </lineage>
</organism>
<evidence type="ECO:0000259" key="4">
    <source>
        <dbReference type="Pfam" id="PF07238"/>
    </source>
</evidence>
<dbReference type="GO" id="GO:0035438">
    <property type="term" value="F:cyclic-di-GMP binding"/>
    <property type="evidence" value="ECO:0007669"/>
    <property type="project" value="InterPro"/>
</dbReference>
<feature type="domain" description="PilZ" evidence="4">
    <location>
        <begin position="104"/>
        <end position="213"/>
    </location>
</feature>
<dbReference type="RefSeq" id="WP_232594494.1">
    <property type="nucleotide sequence ID" value="NZ_BSPD01000027.1"/>
</dbReference>
<gene>
    <name evidence="6" type="ORF">GCM10007877_09560</name>
</gene>
<dbReference type="InterPro" id="IPR009875">
    <property type="entry name" value="PilZ_domain"/>
</dbReference>
<evidence type="ECO:0000313" key="7">
    <source>
        <dbReference type="Proteomes" id="UP001156870"/>
    </source>
</evidence>
<evidence type="ECO:0000259" key="5">
    <source>
        <dbReference type="Pfam" id="PF12945"/>
    </source>
</evidence>
<keyword evidence="7" id="KW-1185">Reference proteome</keyword>
<dbReference type="EMBL" id="BSPD01000027">
    <property type="protein sequence ID" value="GLS25242.1"/>
    <property type="molecule type" value="Genomic_DNA"/>
</dbReference>
<evidence type="ECO:0000256" key="1">
    <source>
        <dbReference type="ARBA" id="ARBA00022636"/>
    </source>
</evidence>
<dbReference type="AlphaFoldDB" id="A0AA37T9N3"/>
<dbReference type="Gene3D" id="2.30.110.10">
    <property type="entry name" value="Electron Transport, Fmn-binding Protein, Chain A"/>
    <property type="match status" value="1"/>
</dbReference>
<evidence type="ECO:0000313" key="6">
    <source>
        <dbReference type="EMBL" id="GLS25242.1"/>
    </source>
</evidence>
<dbReference type="Pfam" id="PF07238">
    <property type="entry name" value="PilZ"/>
    <property type="match status" value="1"/>
</dbReference>
<evidence type="ECO:0000256" key="3">
    <source>
        <dbReference type="ARBA" id="ARBA00023143"/>
    </source>
</evidence>
<sequence length="225" mass="25090">MDFSQLQLRYGYPIQLHVMSTRGEPTKLKLSLYGACPGHGLMVSMPRSAVSKRLRSGLKVMANIMLSNGICSFPARILSTANSPVPMIYLSYPERITFKEIRGATRVEVDESIRAENLSSIEERVCSGVLGDISISGARLKLNDPIADIGDELRISSDILIGQNTYELDLVATVRARVERTTREVEENVPAVFGVEFTELSKQQQLTLHAYVYHRMIKDPTFISP</sequence>
<reference evidence="6 7" key="1">
    <citation type="journal article" date="2014" name="Int. J. Syst. Evol. Microbiol.">
        <title>Complete genome sequence of Corynebacterium casei LMG S-19264T (=DSM 44701T), isolated from a smear-ripened cheese.</title>
        <authorList>
            <consortium name="US DOE Joint Genome Institute (JGI-PGF)"/>
            <person name="Walter F."/>
            <person name="Albersmeier A."/>
            <person name="Kalinowski J."/>
            <person name="Ruckert C."/>
        </authorList>
    </citation>
    <scope>NUCLEOTIDE SEQUENCE [LARGE SCALE GENOMIC DNA]</scope>
    <source>
        <strain evidence="6 7">NBRC 110095</strain>
    </source>
</reference>
<evidence type="ECO:0008006" key="8">
    <source>
        <dbReference type="Google" id="ProtNLM"/>
    </source>
</evidence>
<dbReference type="Proteomes" id="UP001156870">
    <property type="component" value="Unassembled WGS sequence"/>
</dbReference>
<proteinExistence type="predicted"/>
<feature type="domain" description="Type III secretion system flagellar brake protein YcgR PilZN" evidence="5">
    <location>
        <begin position="11"/>
        <end position="93"/>
    </location>
</feature>
<keyword evidence="3" id="KW-0975">Bacterial flagellum</keyword>
<name>A0AA37T9N3_9GAMM</name>
<protein>
    <recommendedName>
        <fullName evidence="8">PilZ domain-containing protein</fullName>
    </recommendedName>
</protein>
<dbReference type="InterPro" id="IPR009926">
    <property type="entry name" value="T3SS_YcgR_PilZN"/>
</dbReference>
<keyword evidence="2" id="KW-0547">Nucleotide-binding</keyword>
<comment type="caution">
    <text evidence="6">The sequence shown here is derived from an EMBL/GenBank/DDBJ whole genome shotgun (WGS) entry which is preliminary data.</text>
</comment>
<dbReference type="SUPFAM" id="SSF141371">
    <property type="entry name" value="PilZ domain-like"/>
    <property type="match status" value="2"/>
</dbReference>
<dbReference type="InterPro" id="IPR012349">
    <property type="entry name" value="Split_barrel_FMN-bd"/>
</dbReference>
<accession>A0AA37T9N3</accession>
<keyword evidence="1" id="KW-0973">c-di-GMP</keyword>